<reference evidence="2 3" key="1">
    <citation type="submission" date="2018-12" db="EMBL/GenBank/DDBJ databases">
        <title>Bacillus ochoae sp. nov., Paenibacillus whitsoniae sp. nov., Paenibacillus spiritus sp. nov. Isolated from the Mars Exploration Rover during spacecraft assembly.</title>
        <authorList>
            <person name="Seuylemezian A."/>
            <person name="Vaishampayan P."/>
        </authorList>
    </citation>
    <scope>NUCLEOTIDE SEQUENCE [LARGE SCALE GENOMIC DNA]</scope>
    <source>
        <strain evidence="2 3">MER 54</strain>
    </source>
</reference>
<organism evidence="2 3">
    <name type="scientific">Paenibacillus whitsoniae</name>
    <dbReference type="NCBI Taxonomy" id="2496558"/>
    <lineage>
        <taxon>Bacteria</taxon>
        <taxon>Bacillati</taxon>
        <taxon>Bacillota</taxon>
        <taxon>Bacilli</taxon>
        <taxon>Bacillales</taxon>
        <taxon>Paenibacillaceae</taxon>
        <taxon>Paenibacillus</taxon>
    </lineage>
</organism>
<evidence type="ECO:0000256" key="1">
    <source>
        <dbReference type="SAM" id="MobiDB-lite"/>
    </source>
</evidence>
<name>A0A3S0AM86_9BACL</name>
<sequence>MEKITYLECIQSITYRKDYTMFDKSGKRKLPNKTNSAPVTQSRSSTAPFDVMRLQQTIGNRAVGQLLQRAIKKGRTNKTYKAGRKINSDIITKKYPHVSQTVIEEIQRVHLEEPDMTLKAAYDLAEENVRKSGKRVVGRGGGKITDHTDLISKLSLLGADMSTAALYITNHCSLIDTNLRELEFLVSDFKVHPSYSAKQVKTAVTDAFMEMPSKLIRTMSSFNSFAEEEVAAEKSTSSAWKGNQFEQWVDVNVKSFSTRKQRLSFPKTGSMSKARDSDGYDSKTNEIWDYKHVSGPVDVDQVKDYEYIIQKKVKSADNIAPTAVNYLFPDLSAAQANSGLKSKNNFNVWYIQPGMSPEAKKL</sequence>
<gene>
    <name evidence="2" type="ORF">EJQ19_21995</name>
</gene>
<dbReference type="EMBL" id="RXHU01000068">
    <property type="protein sequence ID" value="RTE07021.1"/>
    <property type="molecule type" value="Genomic_DNA"/>
</dbReference>
<comment type="caution">
    <text evidence="2">The sequence shown here is derived from an EMBL/GenBank/DDBJ whole genome shotgun (WGS) entry which is preliminary data.</text>
</comment>
<feature type="compositionally biased region" description="Polar residues" evidence="1">
    <location>
        <begin position="32"/>
        <end position="44"/>
    </location>
</feature>
<evidence type="ECO:0000313" key="3">
    <source>
        <dbReference type="Proteomes" id="UP000276128"/>
    </source>
</evidence>
<proteinExistence type="predicted"/>
<accession>A0A3S0AM86</accession>
<feature type="region of interest" description="Disordered" evidence="1">
    <location>
        <begin position="25"/>
        <end position="44"/>
    </location>
</feature>
<dbReference type="AlphaFoldDB" id="A0A3S0AM86"/>
<evidence type="ECO:0000313" key="2">
    <source>
        <dbReference type="EMBL" id="RTE07021.1"/>
    </source>
</evidence>
<dbReference type="Proteomes" id="UP000276128">
    <property type="component" value="Unassembled WGS sequence"/>
</dbReference>
<keyword evidence="3" id="KW-1185">Reference proteome</keyword>
<dbReference type="RefSeq" id="WP_126143396.1">
    <property type="nucleotide sequence ID" value="NZ_RXHU01000068.1"/>
</dbReference>
<protein>
    <submittedName>
        <fullName evidence="2">Uncharacterized protein</fullName>
    </submittedName>
</protein>